<proteinExistence type="predicted"/>
<dbReference type="GO" id="GO:0046872">
    <property type="term" value="F:metal ion binding"/>
    <property type="evidence" value="ECO:0007669"/>
    <property type="project" value="UniProtKB-KW"/>
</dbReference>
<gene>
    <name evidence="5" type="ORF">I5731_08505</name>
</gene>
<accession>A0A931I1T5</accession>
<sequence length="307" mass="32726">MPDIESFDPRFGPLVIASAALERLATGCRWAEGPVYVPAAKSLLWSDIPNDRVLRFDETDGSVSVFESPCGYHNGHTLDRQGRVIACEHGARRLARLGHDGRWTGLVDRVGGQRLNSPNDVVVRSDGTIWFTDPTYGIDSDYEGHAATSEIGACHVYRFDPATRTAAAVVTDMVRPNGLAFSPDERLLYVAETGGTHVTGLPATIRAYDVAAGGTAVGGGRVFATSPAGFFDGFRVDRHGNLWTSSGDGVRVYAPDGAALGRIAVPEPVSNLCFGGPKRNRLFVTATTSLYAIFIATGPATYPGGRP</sequence>
<evidence type="ECO:0000256" key="3">
    <source>
        <dbReference type="PIRSR" id="PIRSR605511-2"/>
    </source>
</evidence>
<dbReference type="InterPro" id="IPR011042">
    <property type="entry name" value="6-blade_b-propeller_TolB-like"/>
</dbReference>
<dbReference type="SUPFAM" id="SSF63829">
    <property type="entry name" value="Calcium-dependent phosphotriesterase"/>
    <property type="match status" value="1"/>
</dbReference>
<evidence type="ECO:0000256" key="2">
    <source>
        <dbReference type="PIRSR" id="PIRSR605511-1"/>
    </source>
</evidence>
<evidence type="ECO:0000313" key="5">
    <source>
        <dbReference type="EMBL" id="MBH0237859.1"/>
    </source>
</evidence>
<feature type="binding site" evidence="3">
    <location>
        <position position="119"/>
    </location>
    <ligand>
        <name>substrate</name>
    </ligand>
</feature>
<feature type="domain" description="SMP-30/Gluconolactonase/LRE-like region" evidence="4">
    <location>
        <begin position="30"/>
        <end position="287"/>
    </location>
</feature>
<dbReference type="PANTHER" id="PTHR47572">
    <property type="entry name" value="LIPOPROTEIN-RELATED"/>
    <property type="match status" value="1"/>
</dbReference>
<name>A0A931I1T5_9HYPH</name>
<organism evidence="5 6">
    <name type="scientific">Methylobrevis albus</name>
    <dbReference type="NCBI Taxonomy" id="2793297"/>
    <lineage>
        <taxon>Bacteria</taxon>
        <taxon>Pseudomonadati</taxon>
        <taxon>Pseudomonadota</taxon>
        <taxon>Alphaproteobacteria</taxon>
        <taxon>Hyphomicrobiales</taxon>
        <taxon>Pleomorphomonadaceae</taxon>
        <taxon>Methylobrevis</taxon>
    </lineage>
</organism>
<dbReference type="RefSeq" id="WP_197310927.1">
    <property type="nucleotide sequence ID" value="NZ_JADZLT010000049.1"/>
</dbReference>
<comment type="caution">
    <text evidence="5">The sequence shown here is derived from an EMBL/GenBank/DDBJ whole genome shotgun (WGS) entry which is preliminary data.</text>
</comment>
<feature type="binding site" evidence="3">
    <location>
        <position position="32"/>
    </location>
    <ligand>
        <name>a divalent metal cation</name>
        <dbReference type="ChEBI" id="CHEBI:60240"/>
    </ligand>
</feature>
<protein>
    <submittedName>
        <fullName evidence="5">SMP-30/gluconolactonase/LRE family protein</fullName>
    </submittedName>
</protein>
<dbReference type="InterPro" id="IPR005511">
    <property type="entry name" value="SMP-30"/>
</dbReference>
<dbReference type="EMBL" id="JADZLT010000049">
    <property type="protein sequence ID" value="MBH0237859.1"/>
    <property type="molecule type" value="Genomic_DNA"/>
</dbReference>
<feature type="active site" description="Proton donor/acceptor" evidence="2">
    <location>
        <position position="232"/>
    </location>
</feature>
<dbReference type="Proteomes" id="UP000631694">
    <property type="component" value="Unassembled WGS sequence"/>
</dbReference>
<dbReference type="InterPro" id="IPR013658">
    <property type="entry name" value="SGL"/>
</dbReference>
<dbReference type="Gene3D" id="2.120.10.30">
    <property type="entry name" value="TolB, C-terminal domain"/>
    <property type="match status" value="1"/>
</dbReference>
<dbReference type="PANTHER" id="PTHR47572:SF4">
    <property type="entry name" value="LACTONASE DRP35"/>
    <property type="match status" value="1"/>
</dbReference>
<dbReference type="Pfam" id="PF08450">
    <property type="entry name" value="SGL"/>
    <property type="match status" value="1"/>
</dbReference>
<feature type="binding site" evidence="3">
    <location>
        <position position="232"/>
    </location>
    <ligand>
        <name>a divalent metal cation</name>
        <dbReference type="ChEBI" id="CHEBI:60240"/>
    </ligand>
</feature>
<dbReference type="InterPro" id="IPR051262">
    <property type="entry name" value="SMP-30/CGR1_Lactonase"/>
</dbReference>
<keyword evidence="6" id="KW-1185">Reference proteome</keyword>
<comment type="cofactor">
    <cofactor evidence="3">
        <name>Zn(2+)</name>
        <dbReference type="ChEBI" id="CHEBI:29105"/>
    </cofactor>
    <text evidence="3">Binds 1 divalent metal cation per subunit.</text>
</comment>
<dbReference type="AlphaFoldDB" id="A0A931I1T5"/>
<feature type="binding site" evidence="3">
    <location>
        <position position="143"/>
    </location>
    <ligand>
        <name>substrate</name>
    </ligand>
</feature>
<evidence type="ECO:0000256" key="1">
    <source>
        <dbReference type="ARBA" id="ARBA00022801"/>
    </source>
</evidence>
<keyword evidence="3" id="KW-0479">Metal-binding</keyword>
<feature type="binding site" evidence="3">
    <location>
        <position position="177"/>
    </location>
    <ligand>
        <name>a divalent metal cation</name>
        <dbReference type="ChEBI" id="CHEBI:60240"/>
    </ligand>
</feature>
<dbReference type="GO" id="GO:0016787">
    <property type="term" value="F:hydrolase activity"/>
    <property type="evidence" value="ECO:0007669"/>
    <property type="project" value="UniProtKB-KW"/>
</dbReference>
<keyword evidence="1" id="KW-0378">Hydrolase</keyword>
<keyword evidence="3" id="KW-0862">Zinc</keyword>
<dbReference type="PRINTS" id="PR01790">
    <property type="entry name" value="SMP30FAMILY"/>
</dbReference>
<evidence type="ECO:0000313" key="6">
    <source>
        <dbReference type="Proteomes" id="UP000631694"/>
    </source>
</evidence>
<evidence type="ECO:0000259" key="4">
    <source>
        <dbReference type="Pfam" id="PF08450"/>
    </source>
</evidence>
<reference evidence="5" key="1">
    <citation type="submission" date="2020-12" db="EMBL/GenBank/DDBJ databases">
        <title>Methylobrevis albus sp. nov., isolated from fresh water lack sediment.</title>
        <authorList>
            <person name="Zou Q."/>
        </authorList>
    </citation>
    <scope>NUCLEOTIDE SEQUENCE</scope>
    <source>
        <strain evidence="5">L22</strain>
    </source>
</reference>